<accession>A0ABT9PEF6</accession>
<dbReference type="RefSeq" id="WP_307250542.1">
    <property type="nucleotide sequence ID" value="NZ_JAUSQZ010000001.1"/>
</dbReference>
<keyword evidence="4" id="KW-1185">Reference proteome</keyword>
<feature type="transmembrane region" description="Helical" evidence="2">
    <location>
        <begin position="328"/>
        <end position="347"/>
    </location>
</feature>
<evidence type="ECO:0000256" key="1">
    <source>
        <dbReference type="SAM" id="MobiDB-lite"/>
    </source>
</evidence>
<dbReference type="Proteomes" id="UP001235712">
    <property type="component" value="Unassembled WGS sequence"/>
</dbReference>
<dbReference type="InterPro" id="IPR017850">
    <property type="entry name" value="Alkaline_phosphatase_core_sf"/>
</dbReference>
<proteinExistence type="predicted"/>
<feature type="transmembrane region" description="Helical" evidence="2">
    <location>
        <begin position="293"/>
        <end position="316"/>
    </location>
</feature>
<evidence type="ECO:0000313" key="4">
    <source>
        <dbReference type="Proteomes" id="UP001235712"/>
    </source>
</evidence>
<feature type="region of interest" description="Disordered" evidence="1">
    <location>
        <begin position="638"/>
        <end position="657"/>
    </location>
</feature>
<gene>
    <name evidence="3" type="ORF">J2S57_006849</name>
</gene>
<keyword evidence="2" id="KW-1133">Transmembrane helix</keyword>
<sequence length="657" mass="66835">MRWLGVLGVTLGLLLTGGGSARAEPSPGPVVLIGTGSLRWDQVTAAQPTLNTLRENGSSGWMVVRSVRAVTCPVDGWLAISAGSRAADAECGQPQVRVPSEGGPGRVTGWPRYLDQAARDDYDARPGLLGETLAAHGVSTAAVGPGAAVALADADGRVPHVMRDVPAAVATDPDVLVVDLAPEGSTPVAALEKRLSATLNALPTNATVMVASPHDAGTSSRLRLVSVTGGSYGNSLLGSASTRQDALVQTTDLLPTILELAGVPVPVSAVGAPMRPVNAAPRTLADLDAASEAIGPVVVPFFAGLVGTQVLVYGLAWWRGRRVPYRTAIAFACVPAATFLANEIAWWRFPVPSLALCLAVLVWVLPMAVIALAGPWRHTLLGPPGVVAAMSALVLARDALSGSPLALSSLLGLQPVIGGRFHGFGNPAFAVFATAALVSAVALADVLPTRRGRVLAVGAVGIAAVVVDGAPGLGSDFGGPPALVPAFAVLGLLVAGVRVTGRRLLLVGVGTLGLVTVAAGADWMREPGSRTHLGRFAQTVIDGGALPVITRKAELNLHILLTTYLVVLVPAVVVLVAHRLARGHRMLPAGPPALRAGLIAFGVLAVIGSLVNDSGATVATDACLLMAPLMATTHSRMCATSHPDRNPSGTVASSGGR</sequence>
<evidence type="ECO:0000256" key="2">
    <source>
        <dbReference type="SAM" id="Phobius"/>
    </source>
</evidence>
<feature type="transmembrane region" description="Helical" evidence="2">
    <location>
        <begin position="353"/>
        <end position="374"/>
    </location>
</feature>
<feature type="transmembrane region" description="Helical" evidence="2">
    <location>
        <begin position="454"/>
        <end position="473"/>
    </location>
</feature>
<dbReference type="SUPFAM" id="SSF53649">
    <property type="entry name" value="Alkaline phosphatase-like"/>
    <property type="match status" value="1"/>
</dbReference>
<feature type="transmembrane region" description="Helical" evidence="2">
    <location>
        <begin position="479"/>
        <end position="497"/>
    </location>
</feature>
<feature type="transmembrane region" description="Helical" evidence="2">
    <location>
        <begin position="386"/>
        <end position="407"/>
    </location>
</feature>
<keyword evidence="2" id="KW-0472">Membrane</keyword>
<name>A0ABT9PEF6_9ACTN</name>
<feature type="transmembrane region" description="Helical" evidence="2">
    <location>
        <begin position="593"/>
        <end position="611"/>
    </location>
</feature>
<keyword evidence="2" id="KW-0812">Transmembrane</keyword>
<feature type="transmembrane region" description="Helical" evidence="2">
    <location>
        <begin position="504"/>
        <end position="524"/>
    </location>
</feature>
<feature type="transmembrane region" description="Helical" evidence="2">
    <location>
        <begin position="557"/>
        <end position="581"/>
    </location>
</feature>
<feature type="compositionally biased region" description="Polar residues" evidence="1">
    <location>
        <begin position="647"/>
        <end position="657"/>
    </location>
</feature>
<reference evidence="3 4" key="1">
    <citation type="submission" date="2023-07" db="EMBL/GenBank/DDBJ databases">
        <title>Sequencing the genomes of 1000 actinobacteria strains.</title>
        <authorList>
            <person name="Klenk H.-P."/>
        </authorList>
    </citation>
    <scope>NUCLEOTIDE SEQUENCE [LARGE SCALE GENOMIC DNA]</scope>
    <source>
        <strain evidence="3 4">DSM 44388</strain>
    </source>
</reference>
<dbReference type="EMBL" id="JAUSQZ010000001">
    <property type="protein sequence ID" value="MDP9831100.1"/>
    <property type="molecule type" value="Genomic_DNA"/>
</dbReference>
<comment type="caution">
    <text evidence="3">The sequence shown here is derived from an EMBL/GenBank/DDBJ whole genome shotgun (WGS) entry which is preliminary data.</text>
</comment>
<protein>
    <submittedName>
        <fullName evidence="3">Uncharacterized protein</fullName>
    </submittedName>
</protein>
<feature type="transmembrane region" description="Helical" evidence="2">
    <location>
        <begin position="427"/>
        <end position="447"/>
    </location>
</feature>
<evidence type="ECO:0000313" key="3">
    <source>
        <dbReference type="EMBL" id="MDP9831100.1"/>
    </source>
</evidence>
<organism evidence="3 4">
    <name type="scientific">Kineosporia succinea</name>
    <dbReference type="NCBI Taxonomy" id="84632"/>
    <lineage>
        <taxon>Bacteria</taxon>
        <taxon>Bacillati</taxon>
        <taxon>Actinomycetota</taxon>
        <taxon>Actinomycetes</taxon>
        <taxon>Kineosporiales</taxon>
        <taxon>Kineosporiaceae</taxon>
        <taxon>Kineosporia</taxon>
    </lineage>
</organism>